<evidence type="ECO:0000313" key="4">
    <source>
        <dbReference type="EMBL" id="QDX25612.1"/>
    </source>
</evidence>
<dbReference type="Proteomes" id="UP000318055">
    <property type="component" value="Chromosome"/>
</dbReference>
<dbReference type="InterPro" id="IPR011032">
    <property type="entry name" value="GroES-like_sf"/>
</dbReference>
<dbReference type="PANTHER" id="PTHR48106">
    <property type="entry name" value="QUINONE OXIDOREDUCTASE PIG3-RELATED"/>
    <property type="match status" value="1"/>
</dbReference>
<dbReference type="Gene3D" id="3.40.50.720">
    <property type="entry name" value="NAD(P)-binding Rossmann-like Domain"/>
    <property type="match status" value="1"/>
</dbReference>
<dbReference type="KEGG" id="ssua:FPZ54_05990"/>
<evidence type="ECO:0000259" key="3">
    <source>
        <dbReference type="SMART" id="SM00829"/>
    </source>
</evidence>
<keyword evidence="2" id="KW-0560">Oxidoreductase</keyword>
<dbReference type="GO" id="GO:0070402">
    <property type="term" value="F:NADPH binding"/>
    <property type="evidence" value="ECO:0007669"/>
    <property type="project" value="TreeGrafter"/>
</dbReference>
<dbReference type="SUPFAM" id="SSF50129">
    <property type="entry name" value="GroES-like"/>
    <property type="match status" value="1"/>
</dbReference>
<protein>
    <submittedName>
        <fullName evidence="4">NADH oxidase</fullName>
    </submittedName>
</protein>
<dbReference type="PANTHER" id="PTHR48106:SF18">
    <property type="entry name" value="QUINONE OXIDOREDUCTASE PIG3"/>
    <property type="match status" value="1"/>
</dbReference>
<dbReference type="AlphaFoldDB" id="A0A518RDT7"/>
<dbReference type="GO" id="GO:0016651">
    <property type="term" value="F:oxidoreductase activity, acting on NAD(P)H"/>
    <property type="evidence" value="ECO:0007669"/>
    <property type="project" value="TreeGrafter"/>
</dbReference>
<proteinExistence type="predicted"/>
<name>A0A518RDT7_9SPHN</name>
<dbReference type="SMART" id="SM00829">
    <property type="entry name" value="PKS_ER"/>
    <property type="match status" value="1"/>
</dbReference>
<evidence type="ECO:0000256" key="1">
    <source>
        <dbReference type="ARBA" id="ARBA00022857"/>
    </source>
</evidence>
<gene>
    <name evidence="4" type="ORF">FPZ54_05990</name>
</gene>
<accession>A0A518RDT7</accession>
<keyword evidence="1" id="KW-0521">NADP</keyword>
<feature type="domain" description="Enoyl reductase (ER)" evidence="3">
    <location>
        <begin position="21"/>
        <end position="303"/>
    </location>
</feature>
<keyword evidence="5" id="KW-1185">Reference proteome</keyword>
<dbReference type="RefSeq" id="WP_145845714.1">
    <property type="nucleotide sequence ID" value="NZ_CP042239.1"/>
</dbReference>
<dbReference type="SUPFAM" id="SSF51735">
    <property type="entry name" value="NAD(P)-binding Rossmann-fold domains"/>
    <property type="match status" value="1"/>
</dbReference>
<dbReference type="InterPro" id="IPR036291">
    <property type="entry name" value="NAD(P)-bd_dom_sf"/>
</dbReference>
<evidence type="ECO:0000256" key="2">
    <source>
        <dbReference type="ARBA" id="ARBA00023002"/>
    </source>
</evidence>
<dbReference type="InterPro" id="IPR020843">
    <property type="entry name" value="ER"/>
</dbReference>
<sequence>MTQPIPAQARQMFSTVTEDGGLELTLRDVSVPGPDGDEVLIRIEATPINPSDLAVMLSVADSNTFTPLGYGARAEIPEALRRHVAPRVGKPLPLGNEGAGTVVAAGSDPAAQTLIGRTVAVAGGGCYTQYRIARARDCLVLPEDVTAEEAASSFVNPMTALGMVGTMRREGYKGLVHTAAASNLGQMLVKLTLSEGVPLVNIVRSQAQALLLRDLGATHVVDSSASDFMAQLTDAIAETQAFLAFDAIGGGKLAGQILTAMEAAAVRTNPANGPYGSTTMKQVYIYGGLSTAPTELNRGFGMIWGVGGWLLTPYLAKAGMEEVMRMRAKVAAEIRTTFASSYSNRISLEDAVQPATISAYNRRATGEKYLILPQL</sequence>
<evidence type="ECO:0000313" key="5">
    <source>
        <dbReference type="Proteomes" id="UP000318055"/>
    </source>
</evidence>
<organism evidence="4 5">
    <name type="scientific">Sphingomonas suaedae</name>
    <dbReference type="NCBI Taxonomy" id="2599297"/>
    <lineage>
        <taxon>Bacteria</taxon>
        <taxon>Pseudomonadati</taxon>
        <taxon>Pseudomonadota</taxon>
        <taxon>Alphaproteobacteria</taxon>
        <taxon>Sphingomonadales</taxon>
        <taxon>Sphingomonadaceae</taxon>
        <taxon>Sphingomonas</taxon>
    </lineage>
</organism>
<dbReference type="OrthoDB" id="8629910at2"/>
<dbReference type="EMBL" id="CP042239">
    <property type="protein sequence ID" value="QDX25612.1"/>
    <property type="molecule type" value="Genomic_DNA"/>
</dbReference>
<reference evidence="4 5" key="1">
    <citation type="submission" date="2019-07" db="EMBL/GenBank/DDBJ databases">
        <title>Sphingomonas alkalisoli sp. nov., isolated from rhizosphere soil of Suaedae salsa.</title>
        <authorList>
            <person name="Zhang H."/>
            <person name="Xu L."/>
            <person name="Zhang J.-X."/>
            <person name="Sun J.-Q."/>
        </authorList>
    </citation>
    <scope>NUCLEOTIDE SEQUENCE [LARGE SCALE GENOMIC DNA]</scope>
    <source>
        <strain evidence="4 5">XS-10</strain>
    </source>
</reference>
<dbReference type="Pfam" id="PF08240">
    <property type="entry name" value="ADH_N"/>
    <property type="match status" value="1"/>
</dbReference>
<dbReference type="Gene3D" id="3.90.180.10">
    <property type="entry name" value="Medium-chain alcohol dehydrogenases, catalytic domain"/>
    <property type="match status" value="1"/>
</dbReference>
<dbReference type="InterPro" id="IPR013154">
    <property type="entry name" value="ADH-like_N"/>
</dbReference>
<dbReference type="CDD" id="cd08291">
    <property type="entry name" value="ETR_like_1"/>
    <property type="match status" value="1"/>
</dbReference>